<feature type="compositionally biased region" description="Basic residues" evidence="1">
    <location>
        <begin position="19"/>
        <end position="43"/>
    </location>
</feature>
<evidence type="ECO:0000256" key="1">
    <source>
        <dbReference type="SAM" id="MobiDB-lite"/>
    </source>
</evidence>
<organism evidence="2">
    <name type="scientific">uncultured Solirubrobacteraceae bacterium</name>
    <dbReference type="NCBI Taxonomy" id="1162706"/>
    <lineage>
        <taxon>Bacteria</taxon>
        <taxon>Bacillati</taxon>
        <taxon>Actinomycetota</taxon>
        <taxon>Thermoleophilia</taxon>
        <taxon>Solirubrobacterales</taxon>
        <taxon>Solirubrobacteraceae</taxon>
        <taxon>environmental samples</taxon>
    </lineage>
</organism>
<protein>
    <submittedName>
        <fullName evidence="2">Uncharacterized protein</fullName>
    </submittedName>
</protein>
<dbReference type="EMBL" id="CADCVQ010000029">
    <property type="protein sequence ID" value="CAA9477410.1"/>
    <property type="molecule type" value="Genomic_DNA"/>
</dbReference>
<accession>A0A6J4RNW2</accession>
<feature type="compositionally biased region" description="Basic and acidic residues" evidence="1">
    <location>
        <begin position="44"/>
        <end position="59"/>
    </location>
</feature>
<proteinExistence type="predicted"/>
<feature type="non-terminal residue" evidence="2">
    <location>
        <position position="1"/>
    </location>
</feature>
<reference evidence="2" key="1">
    <citation type="submission" date="2020-02" db="EMBL/GenBank/DDBJ databases">
        <authorList>
            <person name="Meier V. D."/>
        </authorList>
    </citation>
    <scope>NUCLEOTIDE SEQUENCE</scope>
    <source>
        <strain evidence="2">AVDCRST_MAG67</strain>
    </source>
</reference>
<gene>
    <name evidence="2" type="ORF">AVDCRST_MAG67-615</name>
</gene>
<sequence>RERAGGDRSRRALGGLRAALRRGARHAGRGRRAREGRRRAAPPRRHDGRGVAALRERAPARRGRAM</sequence>
<evidence type="ECO:0000313" key="2">
    <source>
        <dbReference type="EMBL" id="CAA9477410.1"/>
    </source>
</evidence>
<feature type="region of interest" description="Disordered" evidence="1">
    <location>
        <begin position="1"/>
        <end position="66"/>
    </location>
</feature>
<feature type="non-terminal residue" evidence="2">
    <location>
        <position position="66"/>
    </location>
</feature>
<feature type="compositionally biased region" description="Basic and acidic residues" evidence="1">
    <location>
        <begin position="1"/>
        <end position="10"/>
    </location>
</feature>
<dbReference type="AlphaFoldDB" id="A0A6J4RNW2"/>
<name>A0A6J4RNW2_9ACTN</name>